<evidence type="ECO:0008006" key="3">
    <source>
        <dbReference type="Google" id="ProtNLM"/>
    </source>
</evidence>
<name>A0A0P1EL13_9RHOB</name>
<evidence type="ECO:0000313" key="2">
    <source>
        <dbReference type="Proteomes" id="UP000054823"/>
    </source>
</evidence>
<proteinExistence type="predicted"/>
<dbReference type="STRING" id="321267.SHM7688_00592"/>
<keyword evidence="2" id="KW-1185">Reference proteome</keyword>
<dbReference type="RefSeq" id="WP_223229164.1">
    <property type="nucleotide sequence ID" value="NZ_CYPW01000006.1"/>
</dbReference>
<sequence length="93" mass="10828">MAFGIFIRRSDSIYDNIPSERYQFPKQYLSRAQQSEGDWIIYLEPSKVKETKGYFAVAKVQEIIPDPRKPDMFLAVIEPGTYLDFGDPVSFRD</sequence>
<accession>A0A0P1EL13</accession>
<reference evidence="1 2" key="1">
    <citation type="submission" date="2015-09" db="EMBL/GenBank/DDBJ databases">
        <authorList>
            <consortium name="Swine Surveillance"/>
        </authorList>
    </citation>
    <scope>NUCLEOTIDE SEQUENCE [LARGE SCALE GENOMIC DNA]</scope>
    <source>
        <strain evidence="1 2">CECT 7688</strain>
    </source>
</reference>
<dbReference type="AlphaFoldDB" id="A0A0P1EL13"/>
<dbReference type="EMBL" id="CYPW01000006">
    <property type="protein sequence ID" value="CUH51159.1"/>
    <property type="molecule type" value="Genomic_DNA"/>
</dbReference>
<protein>
    <recommendedName>
        <fullName evidence="3">Restriction endonuclease</fullName>
    </recommendedName>
</protein>
<organism evidence="1 2">
    <name type="scientific">Shimia marina</name>
    <dbReference type="NCBI Taxonomy" id="321267"/>
    <lineage>
        <taxon>Bacteria</taxon>
        <taxon>Pseudomonadati</taxon>
        <taxon>Pseudomonadota</taxon>
        <taxon>Alphaproteobacteria</taxon>
        <taxon>Rhodobacterales</taxon>
        <taxon>Roseobacteraceae</taxon>
    </lineage>
</organism>
<gene>
    <name evidence="1" type="ORF">SHM7688_00592</name>
</gene>
<evidence type="ECO:0000313" key="1">
    <source>
        <dbReference type="EMBL" id="CUH51159.1"/>
    </source>
</evidence>
<dbReference type="Proteomes" id="UP000054823">
    <property type="component" value="Unassembled WGS sequence"/>
</dbReference>